<evidence type="ECO:0000259" key="13">
    <source>
        <dbReference type="PROSITE" id="PS50929"/>
    </source>
</evidence>
<comment type="subcellular location">
    <subcellularLocation>
        <location evidence="1">Cell membrane</location>
        <topology evidence="1">Multi-pass membrane protein</topology>
    </subcellularLocation>
</comment>
<dbReference type="InterPro" id="IPR003593">
    <property type="entry name" value="AAA+_ATPase"/>
</dbReference>
<dbReference type="Gene3D" id="3.40.50.300">
    <property type="entry name" value="P-loop containing nucleotide triphosphate hydrolases"/>
    <property type="match status" value="1"/>
</dbReference>
<comment type="caution">
    <text evidence="15">The sequence shown here is derived from an EMBL/GenBank/DDBJ whole genome shotgun (WGS) entry which is preliminary data.</text>
</comment>
<dbReference type="GO" id="GO:0005886">
    <property type="term" value="C:plasma membrane"/>
    <property type="evidence" value="ECO:0007669"/>
    <property type="project" value="UniProtKB-SubCell"/>
</dbReference>
<dbReference type="InterPro" id="IPR039421">
    <property type="entry name" value="Type_1_exporter"/>
</dbReference>
<dbReference type="RefSeq" id="WP_131847689.1">
    <property type="nucleotide sequence ID" value="NZ_SLXV01000003.1"/>
</dbReference>
<keyword evidence="16" id="KW-1185">Reference proteome</keyword>
<evidence type="ECO:0000256" key="1">
    <source>
        <dbReference type="ARBA" id="ARBA00004651"/>
    </source>
</evidence>
<dbReference type="InterPro" id="IPR017871">
    <property type="entry name" value="ABC_transporter-like_CS"/>
</dbReference>
<dbReference type="Pfam" id="PF00664">
    <property type="entry name" value="ABC_membrane"/>
    <property type="match status" value="1"/>
</dbReference>
<evidence type="ECO:0000256" key="3">
    <source>
        <dbReference type="ARBA" id="ARBA00022475"/>
    </source>
</evidence>
<evidence type="ECO:0000259" key="12">
    <source>
        <dbReference type="PROSITE" id="PS50893"/>
    </source>
</evidence>
<dbReference type="InterPro" id="IPR011527">
    <property type="entry name" value="ABC1_TM_dom"/>
</dbReference>
<keyword evidence="6" id="KW-0378">Hydrolase</keyword>
<evidence type="ECO:0000256" key="9">
    <source>
        <dbReference type="ARBA" id="ARBA00022989"/>
    </source>
</evidence>
<keyword evidence="7" id="KW-0645">Protease</keyword>
<reference evidence="15 16" key="1">
    <citation type="submission" date="2019-03" db="EMBL/GenBank/DDBJ databases">
        <title>Genomic Encyclopedia of Type Strains, Phase IV (KMG-IV): sequencing the most valuable type-strain genomes for metagenomic binning, comparative biology and taxonomic classification.</title>
        <authorList>
            <person name="Goeker M."/>
        </authorList>
    </citation>
    <scope>NUCLEOTIDE SEQUENCE [LARGE SCALE GENOMIC DNA]</scope>
    <source>
        <strain evidence="15 16">DSM 46831</strain>
    </source>
</reference>
<dbReference type="InterPro" id="IPR036640">
    <property type="entry name" value="ABC1_TM_sf"/>
</dbReference>
<dbReference type="GO" id="GO:0016887">
    <property type="term" value="F:ATP hydrolysis activity"/>
    <property type="evidence" value="ECO:0007669"/>
    <property type="project" value="InterPro"/>
</dbReference>
<feature type="transmembrane region" description="Helical" evidence="11">
    <location>
        <begin position="194"/>
        <end position="214"/>
    </location>
</feature>
<keyword evidence="5" id="KW-0547">Nucleotide-binding</keyword>
<feature type="transmembrane region" description="Helical" evidence="11">
    <location>
        <begin position="273"/>
        <end position="291"/>
    </location>
</feature>
<dbReference type="FunFam" id="3.40.50.300:FF:000299">
    <property type="entry name" value="ABC transporter ATP-binding protein/permease"/>
    <property type="match status" value="1"/>
</dbReference>
<dbReference type="PANTHER" id="PTHR43394:SF1">
    <property type="entry name" value="ATP-BINDING CASSETTE SUB-FAMILY B MEMBER 10, MITOCHONDRIAL"/>
    <property type="match status" value="1"/>
</dbReference>
<dbReference type="InterPro" id="IPR005074">
    <property type="entry name" value="Peptidase_C39"/>
</dbReference>
<feature type="transmembrane region" description="Helical" evidence="11">
    <location>
        <begin position="393"/>
        <end position="416"/>
    </location>
</feature>
<dbReference type="EMBL" id="SLXV01000003">
    <property type="protein sequence ID" value="TCP70203.1"/>
    <property type="molecule type" value="Genomic_DNA"/>
</dbReference>
<dbReference type="PANTHER" id="PTHR43394">
    <property type="entry name" value="ATP-DEPENDENT PERMEASE MDL1, MITOCHONDRIAL"/>
    <property type="match status" value="1"/>
</dbReference>
<organism evidence="15 16">
    <name type="scientific">Baia soyae</name>
    <dbReference type="NCBI Taxonomy" id="1544746"/>
    <lineage>
        <taxon>Bacteria</taxon>
        <taxon>Bacillati</taxon>
        <taxon>Bacillota</taxon>
        <taxon>Bacilli</taxon>
        <taxon>Bacillales</taxon>
        <taxon>Thermoactinomycetaceae</taxon>
        <taxon>Baia</taxon>
    </lineage>
</organism>
<dbReference type="AlphaFoldDB" id="A0A4V2SYG0"/>
<evidence type="ECO:0000256" key="4">
    <source>
        <dbReference type="ARBA" id="ARBA00022692"/>
    </source>
</evidence>
<keyword evidence="3" id="KW-1003">Cell membrane</keyword>
<dbReference type="SUPFAM" id="SSF90123">
    <property type="entry name" value="ABC transporter transmembrane region"/>
    <property type="match status" value="1"/>
</dbReference>
<dbReference type="SUPFAM" id="SSF52540">
    <property type="entry name" value="P-loop containing nucleoside triphosphate hydrolases"/>
    <property type="match status" value="1"/>
</dbReference>
<dbReference type="SMART" id="SM00382">
    <property type="entry name" value="AAA"/>
    <property type="match status" value="1"/>
</dbReference>
<evidence type="ECO:0000256" key="8">
    <source>
        <dbReference type="ARBA" id="ARBA00022840"/>
    </source>
</evidence>
<evidence type="ECO:0000256" key="2">
    <source>
        <dbReference type="ARBA" id="ARBA00022448"/>
    </source>
</evidence>
<evidence type="ECO:0000256" key="10">
    <source>
        <dbReference type="ARBA" id="ARBA00023136"/>
    </source>
</evidence>
<keyword evidence="4 11" id="KW-0812">Transmembrane</keyword>
<dbReference type="GO" id="GO:0005524">
    <property type="term" value="F:ATP binding"/>
    <property type="evidence" value="ECO:0007669"/>
    <property type="project" value="UniProtKB-KW"/>
</dbReference>
<dbReference type="PROSITE" id="PS00211">
    <property type="entry name" value="ABC_TRANSPORTER_1"/>
    <property type="match status" value="1"/>
</dbReference>
<keyword evidence="8" id="KW-0067">ATP-binding</keyword>
<dbReference type="GO" id="GO:0006508">
    <property type="term" value="P:proteolysis"/>
    <property type="evidence" value="ECO:0007669"/>
    <property type="project" value="InterPro"/>
</dbReference>
<keyword evidence="10 11" id="KW-0472">Membrane</keyword>
<feature type="domain" description="ABC transmembrane type-1" evidence="13">
    <location>
        <begin position="160"/>
        <end position="437"/>
    </location>
</feature>
<feature type="transmembrane region" description="Helical" evidence="11">
    <location>
        <begin position="156"/>
        <end position="174"/>
    </location>
</feature>
<dbReference type="PROSITE" id="PS50990">
    <property type="entry name" value="PEPTIDASE_C39"/>
    <property type="match status" value="1"/>
</dbReference>
<dbReference type="InterPro" id="IPR033839">
    <property type="entry name" value="Lacticin_481_peptidase"/>
</dbReference>
<dbReference type="GO" id="GO:0015421">
    <property type="term" value="F:ABC-type oligopeptide transporter activity"/>
    <property type="evidence" value="ECO:0007669"/>
    <property type="project" value="TreeGrafter"/>
</dbReference>
<dbReference type="Gene3D" id="3.90.70.10">
    <property type="entry name" value="Cysteine proteinases"/>
    <property type="match status" value="1"/>
</dbReference>
<feature type="domain" description="ABC transporter" evidence="12">
    <location>
        <begin position="470"/>
        <end position="703"/>
    </location>
</feature>
<evidence type="ECO:0000256" key="5">
    <source>
        <dbReference type="ARBA" id="ARBA00022741"/>
    </source>
</evidence>
<dbReference type="Gene3D" id="1.20.1560.10">
    <property type="entry name" value="ABC transporter type 1, transmembrane domain"/>
    <property type="match status" value="1"/>
</dbReference>
<evidence type="ECO:0000313" key="15">
    <source>
        <dbReference type="EMBL" id="TCP70203.1"/>
    </source>
</evidence>
<keyword evidence="7" id="KW-0788">Thiol protease</keyword>
<proteinExistence type="predicted"/>
<feature type="transmembrane region" description="Helical" evidence="11">
    <location>
        <begin position="297"/>
        <end position="315"/>
    </location>
</feature>
<keyword evidence="9 11" id="KW-1133">Transmembrane helix</keyword>
<keyword evidence="2" id="KW-0813">Transport</keyword>
<evidence type="ECO:0000256" key="11">
    <source>
        <dbReference type="SAM" id="Phobius"/>
    </source>
</evidence>
<dbReference type="InterPro" id="IPR003439">
    <property type="entry name" value="ABC_transporter-like_ATP-bd"/>
</dbReference>
<sequence>MFRRVPFIEQMEHSECGLASLAMILNYYGHKITLTEIRERYGVSKRGLSLGNLLEIGNDFHLKCNVYKGKLTELPFSMPAILYWENRHYVVLEQLGKNYSTIVDPDSGRRKISIEELEKKYSGYLFQAEPDEGFEIRKKKSQWGFLLSFLKGQTSFLVSLILISFLLQGLGLLIPQLTQWITDQVILPSKSEYLTIFGIGILGLFLFHQLFSFLRSYFIVLLQTKLDLALMTTFVTQLFHLPFSFFENRKGGELVFRANSNVYIRQILSSKTVSLVIDSILVVSYACLLFYQEWHLGLVITLLSLILFLILTLSARWTRKLTDQQISAQTKTQAYLTENIFGICDVKVLGAEEKVRHHWHDLFTNQLAINKKHSLLTSAFDTISSGIQFTTPLLILWMGAGFVLGGNLTLGQLLGISALSSAFMVPIISLSSSYSQFIILSSYIRRLQDVIESKPEENKGEIISPLSGEIELRDVSFKYGYFSENVLSDIELHIRPGEKVAIVGASGSGKSTLAKILIGLYKPQEGTILFDHKQLNDINIQSLRQQVGVVLQETRLFHGTIQDNISLFDKKIPMEMIIRAAHMADIHQDILEQPLGYRTMVSEGGSNFSGGQRQRLLLARALLHQPNILLLDEATSALDNVRESNVKRYLSELRCTQIIIAHRLSTIQHSDRILVMHEGKLVESGTHEELLEQRGFYHTLYTSQDT</sequence>
<dbReference type="GO" id="GO:0008234">
    <property type="term" value="F:cysteine-type peptidase activity"/>
    <property type="evidence" value="ECO:0007669"/>
    <property type="project" value="UniProtKB-KW"/>
</dbReference>
<dbReference type="OrthoDB" id="9762778at2"/>
<dbReference type="Proteomes" id="UP000294746">
    <property type="component" value="Unassembled WGS sequence"/>
</dbReference>
<dbReference type="PROSITE" id="PS50929">
    <property type="entry name" value="ABC_TM1F"/>
    <property type="match status" value="1"/>
</dbReference>
<dbReference type="Pfam" id="PF03412">
    <property type="entry name" value="Peptidase_C39"/>
    <property type="match status" value="1"/>
</dbReference>
<gene>
    <name evidence="15" type="ORF">EDD57_10316</name>
</gene>
<accession>A0A4V2SYG0</accession>
<evidence type="ECO:0000259" key="14">
    <source>
        <dbReference type="PROSITE" id="PS50990"/>
    </source>
</evidence>
<name>A0A4V2SYG0_9BACL</name>
<dbReference type="CDD" id="cd02425">
    <property type="entry name" value="Peptidase_C39F"/>
    <property type="match status" value="1"/>
</dbReference>
<evidence type="ECO:0000313" key="16">
    <source>
        <dbReference type="Proteomes" id="UP000294746"/>
    </source>
</evidence>
<feature type="domain" description="Peptidase C39" evidence="14">
    <location>
        <begin position="10"/>
        <end position="128"/>
    </location>
</feature>
<evidence type="ECO:0000256" key="6">
    <source>
        <dbReference type="ARBA" id="ARBA00022801"/>
    </source>
</evidence>
<dbReference type="CDD" id="cd18555">
    <property type="entry name" value="ABC_6TM_T1SS_like"/>
    <property type="match status" value="1"/>
</dbReference>
<dbReference type="PROSITE" id="PS50893">
    <property type="entry name" value="ABC_TRANSPORTER_2"/>
    <property type="match status" value="1"/>
</dbReference>
<dbReference type="InterPro" id="IPR027417">
    <property type="entry name" value="P-loop_NTPase"/>
</dbReference>
<dbReference type="Pfam" id="PF00005">
    <property type="entry name" value="ABC_tran"/>
    <property type="match status" value="1"/>
</dbReference>
<evidence type="ECO:0000256" key="7">
    <source>
        <dbReference type="ARBA" id="ARBA00022807"/>
    </source>
</evidence>
<protein>
    <submittedName>
        <fullName evidence="15">ABC-type bacteriocin/lantibiotic exporter with double-glycine peptidase domain</fullName>
    </submittedName>
</protein>